<sequence length="51" mass="5686">MRATIREDHDILTELYMNVAEIAGEPVRIGHGFGFRHRQNAPNPAASAIEL</sequence>
<dbReference type="EMBL" id="JAHGAW010000006">
    <property type="protein sequence ID" value="MBT2187357.1"/>
    <property type="molecule type" value="Genomic_DNA"/>
</dbReference>
<proteinExistence type="predicted"/>
<dbReference type="AlphaFoldDB" id="A0A9X1DCB5"/>
<dbReference type="Proteomes" id="UP001138757">
    <property type="component" value="Unassembled WGS sequence"/>
</dbReference>
<name>A0A9X1DCB5_9SPHN</name>
<comment type="caution">
    <text evidence="1">The sequence shown here is derived from an EMBL/GenBank/DDBJ whole genome shotgun (WGS) entry which is preliminary data.</text>
</comment>
<gene>
    <name evidence="1" type="ORF">KK488_10410</name>
</gene>
<organism evidence="1 2">
    <name type="scientific">Sphingobium nicotianae</name>
    <dbReference type="NCBI Taxonomy" id="2782607"/>
    <lineage>
        <taxon>Bacteria</taxon>
        <taxon>Pseudomonadati</taxon>
        <taxon>Pseudomonadota</taxon>
        <taxon>Alphaproteobacteria</taxon>
        <taxon>Sphingomonadales</taxon>
        <taxon>Sphingomonadaceae</taxon>
        <taxon>Sphingobium</taxon>
    </lineage>
</organism>
<dbReference type="RefSeq" id="WP_214623233.1">
    <property type="nucleotide sequence ID" value="NZ_JAHGAW010000006.1"/>
</dbReference>
<evidence type="ECO:0000313" key="2">
    <source>
        <dbReference type="Proteomes" id="UP001138757"/>
    </source>
</evidence>
<protein>
    <submittedName>
        <fullName evidence="1">Uncharacterized protein</fullName>
    </submittedName>
</protein>
<keyword evidence="2" id="KW-1185">Reference proteome</keyword>
<accession>A0A9X1DCB5</accession>
<reference evidence="1" key="1">
    <citation type="submission" date="2021-05" db="EMBL/GenBank/DDBJ databases">
        <title>Genome of Sphingobium sp. strain.</title>
        <authorList>
            <person name="Fan R."/>
        </authorList>
    </citation>
    <scope>NUCLEOTIDE SEQUENCE</scope>
    <source>
        <strain evidence="1">H33</strain>
    </source>
</reference>
<evidence type="ECO:0000313" key="1">
    <source>
        <dbReference type="EMBL" id="MBT2187357.1"/>
    </source>
</evidence>